<dbReference type="InterPro" id="IPR009057">
    <property type="entry name" value="Homeodomain-like_sf"/>
</dbReference>
<dbReference type="PANTHER" id="PTHR30055">
    <property type="entry name" value="HTH-TYPE TRANSCRIPTIONAL REGULATOR RUTR"/>
    <property type="match status" value="1"/>
</dbReference>
<dbReference type="SUPFAM" id="SSF46689">
    <property type="entry name" value="Homeodomain-like"/>
    <property type="match status" value="1"/>
</dbReference>
<comment type="caution">
    <text evidence="6">The sequence shown here is derived from an EMBL/GenBank/DDBJ whole genome shotgun (WGS) entry which is preliminary data.</text>
</comment>
<evidence type="ECO:0000256" key="1">
    <source>
        <dbReference type="ARBA" id="ARBA00023015"/>
    </source>
</evidence>
<feature type="domain" description="HTH tetR-type" evidence="5">
    <location>
        <begin position="8"/>
        <end position="68"/>
    </location>
</feature>
<dbReference type="STRING" id="1077974.GOEFS_036_00790"/>
<protein>
    <submittedName>
        <fullName evidence="6">Putative TetR family transcriptional regulator</fullName>
    </submittedName>
</protein>
<name>H0QXT9_9ACTN</name>
<dbReference type="AlphaFoldDB" id="H0QXT9"/>
<evidence type="ECO:0000256" key="3">
    <source>
        <dbReference type="ARBA" id="ARBA00023163"/>
    </source>
</evidence>
<evidence type="ECO:0000256" key="4">
    <source>
        <dbReference type="PROSITE-ProRule" id="PRU00335"/>
    </source>
</evidence>
<dbReference type="EMBL" id="BAEH01000036">
    <property type="protein sequence ID" value="GAB17640.1"/>
    <property type="molecule type" value="Genomic_DNA"/>
</dbReference>
<dbReference type="GO" id="GO:0000976">
    <property type="term" value="F:transcription cis-regulatory region binding"/>
    <property type="evidence" value="ECO:0007669"/>
    <property type="project" value="TreeGrafter"/>
</dbReference>
<evidence type="ECO:0000256" key="2">
    <source>
        <dbReference type="ARBA" id="ARBA00023125"/>
    </source>
</evidence>
<dbReference type="Proteomes" id="UP000035034">
    <property type="component" value="Unassembled WGS sequence"/>
</dbReference>
<evidence type="ECO:0000313" key="7">
    <source>
        <dbReference type="Proteomes" id="UP000035034"/>
    </source>
</evidence>
<accession>H0QXT9</accession>
<dbReference type="PANTHER" id="PTHR30055:SF234">
    <property type="entry name" value="HTH-TYPE TRANSCRIPTIONAL REGULATOR BETI"/>
    <property type="match status" value="1"/>
</dbReference>
<reference evidence="6 7" key="1">
    <citation type="submission" date="2011-12" db="EMBL/GenBank/DDBJ databases">
        <title>Whole genome shotgun sequence of Gordonia effusa NBRC 100432.</title>
        <authorList>
            <person name="Yoshida I."/>
            <person name="Takarada H."/>
            <person name="Hosoyama A."/>
            <person name="Tsuchikane K."/>
            <person name="Katsumata H."/>
            <person name="Yamazaki S."/>
            <person name="Fujita N."/>
        </authorList>
    </citation>
    <scope>NUCLEOTIDE SEQUENCE [LARGE SCALE GENOMIC DNA]</scope>
    <source>
        <strain evidence="6 7">NBRC 100432</strain>
    </source>
</reference>
<dbReference type="Gene3D" id="1.10.357.10">
    <property type="entry name" value="Tetracycline Repressor, domain 2"/>
    <property type="match status" value="1"/>
</dbReference>
<dbReference type="eggNOG" id="COG1309">
    <property type="taxonomic scope" value="Bacteria"/>
</dbReference>
<dbReference type="GO" id="GO:0003700">
    <property type="term" value="F:DNA-binding transcription factor activity"/>
    <property type="evidence" value="ECO:0007669"/>
    <property type="project" value="TreeGrafter"/>
</dbReference>
<keyword evidence="3" id="KW-0804">Transcription</keyword>
<keyword evidence="1" id="KW-0805">Transcription regulation</keyword>
<proteinExistence type="predicted"/>
<organism evidence="6 7">
    <name type="scientific">Gordonia effusa NBRC 100432</name>
    <dbReference type="NCBI Taxonomy" id="1077974"/>
    <lineage>
        <taxon>Bacteria</taxon>
        <taxon>Bacillati</taxon>
        <taxon>Actinomycetota</taxon>
        <taxon>Actinomycetes</taxon>
        <taxon>Mycobacteriales</taxon>
        <taxon>Gordoniaceae</taxon>
        <taxon>Gordonia</taxon>
    </lineage>
</organism>
<dbReference type="RefSeq" id="WP_007316978.1">
    <property type="nucleotide sequence ID" value="NZ_BAEH01000036.1"/>
</dbReference>
<dbReference type="InterPro" id="IPR050109">
    <property type="entry name" value="HTH-type_TetR-like_transc_reg"/>
</dbReference>
<evidence type="ECO:0000259" key="5">
    <source>
        <dbReference type="PROSITE" id="PS50977"/>
    </source>
</evidence>
<feature type="DNA-binding region" description="H-T-H motif" evidence="4">
    <location>
        <begin position="31"/>
        <end position="50"/>
    </location>
</feature>
<evidence type="ECO:0000313" key="6">
    <source>
        <dbReference type="EMBL" id="GAB17640.1"/>
    </source>
</evidence>
<dbReference type="PROSITE" id="PS50977">
    <property type="entry name" value="HTH_TETR_2"/>
    <property type="match status" value="1"/>
</dbReference>
<keyword evidence="2 4" id="KW-0238">DNA-binding</keyword>
<sequence length="196" mass="22026">MARRVDKSARRAEILRAGDRLLRDRGLQALQIREVAREAGVAAGTVYTYFATKESLFAALYAEQILRTVEEFKPYLDSPPREQFIRFATSYRDMYGVFGREVDVASFVTPESLVDGRTVEELLSATSQLVELMTEFIAKHDVPQPELTLTILWSLLSGLAMHYSGPRQMFGASDWDEAVGFAADKLVDILLPSTKQ</sequence>
<dbReference type="InterPro" id="IPR001647">
    <property type="entry name" value="HTH_TetR"/>
</dbReference>
<dbReference type="PRINTS" id="PR00455">
    <property type="entry name" value="HTHTETR"/>
</dbReference>
<gene>
    <name evidence="6" type="ORF">GOEFS_036_00790</name>
</gene>
<dbReference type="Pfam" id="PF00440">
    <property type="entry name" value="TetR_N"/>
    <property type="match status" value="1"/>
</dbReference>
<keyword evidence="7" id="KW-1185">Reference proteome</keyword>